<protein>
    <submittedName>
        <fullName evidence="1">Uncharacterized protein</fullName>
    </submittedName>
</protein>
<organism evidence="1 2">
    <name type="scientific">Salmonella enterica subsp. arizonae</name>
    <dbReference type="NCBI Taxonomy" id="59203"/>
    <lineage>
        <taxon>Bacteria</taxon>
        <taxon>Pseudomonadati</taxon>
        <taxon>Pseudomonadota</taxon>
        <taxon>Gammaproteobacteria</taxon>
        <taxon>Enterobacterales</taxon>
        <taxon>Enterobacteriaceae</taxon>
        <taxon>Salmonella</taxon>
    </lineage>
</organism>
<dbReference type="AlphaFoldDB" id="A0A379SKG8"/>
<proteinExistence type="predicted"/>
<dbReference type="Proteomes" id="UP000255443">
    <property type="component" value="Unassembled WGS sequence"/>
</dbReference>
<sequence>MPMMNPMPMLRVKCTSRRKSRKRVIIIRQIAVWKARLAKSSPGWLNRIKIAPQNATASVNVAVRLSLNMMP</sequence>
<evidence type="ECO:0000313" key="2">
    <source>
        <dbReference type="Proteomes" id="UP000255443"/>
    </source>
</evidence>
<name>A0A379SKG8_SALER</name>
<reference evidence="1 2" key="1">
    <citation type="submission" date="2018-06" db="EMBL/GenBank/DDBJ databases">
        <authorList>
            <consortium name="Pathogen Informatics"/>
            <person name="Doyle S."/>
        </authorList>
    </citation>
    <scope>NUCLEOTIDE SEQUENCE [LARGE SCALE GENOMIC DNA]</scope>
    <source>
        <strain evidence="1 2">NCTC7303</strain>
    </source>
</reference>
<evidence type="ECO:0000313" key="1">
    <source>
        <dbReference type="EMBL" id="SUG28754.1"/>
    </source>
</evidence>
<gene>
    <name evidence="1" type="ORF">NCTC7303_00898</name>
</gene>
<dbReference type="EMBL" id="UGXC01000002">
    <property type="protein sequence ID" value="SUG28754.1"/>
    <property type="molecule type" value="Genomic_DNA"/>
</dbReference>
<accession>A0A379SKG8</accession>